<reference evidence="8" key="1">
    <citation type="journal article" date="2011" name="PLoS Genet.">
        <title>The genome sequence of the leaf-cutter ant Atta cephalotes reveals insights into its obligate symbiotic lifestyle.</title>
        <authorList>
            <person name="Suen G."/>
            <person name="Teiling C."/>
            <person name="Li L."/>
            <person name="Holt C."/>
            <person name="Abouheif E."/>
            <person name="Bornberg-Bauer E."/>
            <person name="Bouffard P."/>
            <person name="Caldera E.J."/>
            <person name="Cash E."/>
            <person name="Cavanaugh A."/>
            <person name="Denas O."/>
            <person name="Elhaik E."/>
            <person name="Fave M.J."/>
            <person name="Gadau J."/>
            <person name="Gibson J.D."/>
            <person name="Graur D."/>
            <person name="Grubbs K.J."/>
            <person name="Hagen D.E."/>
            <person name="Harkins T.T."/>
            <person name="Helmkampf M."/>
            <person name="Hu H."/>
            <person name="Johnson B.R."/>
            <person name="Kim J."/>
            <person name="Marsh S.E."/>
            <person name="Moeller J.A."/>
            <person name="Munoz-Torres M.C."/>
            <person name="Murphy M.C."/>
            <person name="Naughton M.C."/>
            <person name="Nigam S."/>
            <person name="Overson R."/>
            <person name="Rajakumar R."/>
            <person name="Reese J.T."/>
            <person name="Scott J.J."/>
            <person name="Smith C.R."/>
            <person name="Tao S."/>
            <person name="Tsutsui N.D."/>
            <person name="Viljakainen L."/>
            <person name="Wissler L."/>
            <person name="Yandell M.D."/>
            <person name="Zimmer F."/>
            <person name="Taylor J."/>
            <person name="Slater S.C."/>
            <person name="Clifton S.W."/>
            <person name="Warren W.C."/>
            <person name="Elsik C.G."/>
            <person name="Smith C.D."/>
            <person name="Weinstock G.M."/>
            <person name="Gerardo N.M."/>
            <person name="Currie C.R."/>
        </authorList>
    </citation>
    <scope>NUCLEOTIDE SEQUENCE [LARGE SCALE GENOMIC DNA]</scope>
</reference>
<dbReference type="Gene3D" id="3.30.420.10">
    <property type="entry name" value="Ribonuclease H-like superfamily/Ribonuclease H"/>
    <property type="match status" value="1"/>
</dbReference>
<proteinExistence type="inferred from homology"/>
<evidence type="ECO:0000256" key="2">
    <source>
        <dbReference type="ARBA" id="ARBA00022722"/>
    </source>
</evidence>
<keyword evidence="4" id="KW-0269">Exonuclease</keyword>
<keyword evidence="3" id="KW-0378">Hydrolase</keyword>
<dbReference type="Proteomes" id="UP000005205">
    <property type="component" value="Unassembled WGS sequence"/>
</dbReference>
<dbReference type="EMBL" id="ADTU01012730">
    <property type="status" value="NOT_ANNOTATED_CDS"/>
    <property type="molecule type" value="Genomic_DNA"/>
</dbReference>
<dbReference type="FunCoup" id="A0A158NE36">
    <property type="interactions" value="2177"/>
</dbReference>
<comment type="similarity">
    <text evidence="1">Belongs to the oligoribonuclease family.</text>
</comment>
<sequence length="215" mass="24600">MEMTGLDVDKDHILEIACVVTDKKLNNVSEELNIVIHQSDAILENMNDWCKETHTKTGLVENSRSSTISLEEAEKMVLDFLKKHIHERSCPLAGSSVYMDRFFLYKNMPLVNNYLHYRIIDVSTIKEIARRWNPNVYNSAPKKRINHRALDDIKESINELKHYKKHFLLAALSGLNTSNSPNVICTSSPGGNHAKHLNLNFSTDVAWLISGVWRL</sequence>
<dbReference type="KEGG" id="acep:105618872"/>
<dbReference type="EnsemblMetazoa" id="XM_012200404.1">
    <property type="protein sequence ID" value="XP_012055794.1"/>
    <property type="gene ID" value="LOC105618872"/>
</dbReference>
<gene>
    <name evidence="7" type="primary">105618872</name>
</gene>
<protein>
    <recommendedName>
        <fullName evidence="5">Probable oligoribonuclease</fullName>
    </recommendedName>
</protein>
<evidence type="ECO:0000256" key="3">
    <source>
        <dbReference type="ARBA" id="ARBA00022801"/>
    </source>
</evidence>
<dbReference type="FunFam" id="3.30.420.10:FF:000003">
    <property type="entry name" value="Oligoribonuclease"/>
    <property type="match status" value="1"/>
</dbReference>
<dbReference type="PANTHER" id="PTHR11046">
    <property type="entry name" value="OLIGORIBONUCLEASE, MITOCHONDRIAL"/>
    <property type="match status" value="1"/>
</dbReference>
<dbReference type="GO" id="GO:0005739">
    <property type="term" value="C:mitochondrion"/>
    <property type="evidence" value="ECO:0007669"/>
    <property type="project" value="TreeGrafter"/>
</dbReference>
<keyword evidence="2" id="KW-0540">Nuclease</keyword>
<dbReference type="InterPro" id="IPR012337">
    <property type="entry name" value="RNaseH-like_sf"/>
</dbReference>
<dbReference type="InterPro" id="IPR036397">
    <property type="entry name" value="RNaseH_sf"/>
</dbReference>
<evidence type="ECO:0000259" key="6">
    <source>
        <dbReference type="SMART" id="SM00479"/>
    </source>
</evidence>
<dbReference type="InterPro" id="IPR022894">
    <property type="entry name" value="Oligoribonuclease"/>
</dbReference>
<organism evidence="7 8">
    <name type="scientific">Atta cephalotes</name>
    <name type="common">Leafcutter ant</name>
    <dbReference type="NCBI Taxonomy" id="12957"/>
    <lineage>
        <taxon>Eukaryota</taxon>
        <taxon>Metazoa</taxon>
        <taxon>Ecdysozoa</taxon>
        <taxon>Arthropoda</taxon>
        <taxon>Hexapoda</taxon>
        <taxon>Insecta</taxon>
        <taxon>Pterygota</taxon>
        <taxon>Neoptera</taxon>
        <taxon>Endopterygota</taxon>
        <taxon>Hymenoptera</taxon>
        <taxon>Apocrita</taxon>
        <taxon>Aculeata</taxon>
        <taxon>Formicoidea</taxon>
        <taxon>Formicidae</taxon>
        <taxon>Myrmicinae</taxon>
        <taxon>Atta</taxon>
    </lineage>
</organism>
<dbReference type="PANTHER" id="PTHR11046:SF0">
    <property type="entry name" value="OLIGORIBONUCLEASE, MITOCHONDRIAL"/>
    <property type="match status" value="1"/>
</dbReference>
<dbReference type="SUPFAM" id="SSF53098">
    <property type="entry name" value="Ribonuclease H-like"/>
    <property type="match status" value="1"/>
</dbReference>
<dbReference type="STRING" id="12957.A0A158NE36"/>
<keyword evidence="8" id="KW-1185">Reference proteome</keyword>
<feature type="domain" description="Exonuclease" evidence="6">
    <location>
        <begin position="2"/>
        <end position="169"/>
    </location>
</feature>
<accession>A0A158NE36</accession>
<dbReference type="InParanoid" id="A0A158NE36"/>
<dbReference type="NCBIfam" id="NF003765">
    <property type="entry name" value="PRK05359.1"/>
    <property type="match status" value="1"/>
</dbReference>
<dbReference type="OrthoDB" id="270189at2759"/>
<evidence type="ECO:0000313" key="7">
    <source>
        <dbReference type="EnsemblMetazoa" id="XP_012055794.1"/>
    </source>
</evidence>
<dbReference type="SMART" id="SM00479">
    <property type="entry name" value="EXOIII"/>
    <property type="match status" value="1"/>
</dbReference>
<dbReference type="GO" id="GO:0000175">
    <property type="term" value="F:3'-5'-RNA exonuclease activity"/>
    <property type="evidence" value="ECO:0007669"/>
    <property type="project" value="InterPro"/>
</dbReference>
<dbReference type="GO" id="GO:0003676">
    <property type="term" value="F:nucleic acid binding"/>
    <property type="evidence" value="ECO:0007669"/>
    <property type="project" value="InterPro"/>
</dbReference>
<dbReference type="Pfam" id="PF00929">
    <property type="entry name" value="RNase_T"/>
    <property type="match status" value="1"/>
</dbReference>
<dbReference type="InterPro" id="IPR013520">
    <property type="entry name" value="Ribonucl_H"/>
</dbReference>
<name>A0A158NE36_ATTCE</name>
<evidence type="ECO:0000256" key="4">
    <source>
        <dbReference type="ARBA" id="ARBA00022839"/>
    </source>
</evidence>
<dbReference type="AlphaFoldDB" id="A0A158NE36"/>
<evidence type="ECO:0000256" key="1">
    <source>
        <dbReference type="ARBA" id="ARBA00009921"/>
    </source>
</evidence>
<evidence type="ECO:0000256" key="5">
    <source>
        <dbReference type="ARBA" id="ARBA00072681"/>
    </source>
</evidence>
<dbReference type="CDD" id="cd06135">
    <property type="entry name" value="Orn"/>
    <property type="match status" value="1"/>
</dbReference>
<evidence type="ECO:0000313" key="8">
    <source>
        <dbReference type="Proteomes" id="UP000005205"/>
    </source>
</evidence>
<dbReference type="eggNOG" id="KOG3242">
    <property type="taxonomic scope" value="Eukaryota"/>
</dbReference>
<reference evidence="7" key="2">
    <citation type="submission" date="2016-04" db="UniProtKB">
        <authorList>
            <consortium name="EnsemblMetazoa"/>
        </authorList>
    </citation>
    <scope>IDENTIFICATION</scope>
</reference>